<gene>
    <name evidence="1" type="ORF">AC579_3646</name>
</gene>
<proteinExistence type="predicted"/>
<name>A0A139ISS4_9PEZI</name>
<evidence type="ECO:0000313" key="1">
    <source>
        <dbReference type="EMBL" id="KXT17755.1"/>
    </source>
</evidence>
<keyword evidence="2" id="KW-1185">Reference proteome</keyword>
<accession>A0A139ISS4</accession>
<dbReference type="EMBL" id="LFZO01000015">
    <property type="protein sequence ID" value="KXT17755.1"/>
    <property type="molecule type" value="Genomic_DNA"/>
</dbReference>
<comment type="caution">
    <text evidence="1">The sequence shown here is derived from an EMBL/GenBank/DDBJ whole genome shotgun (WGS) entry which is preliminary data.</text>
</comment>
<sequence>MPSCTAFAFMLAHSEFLPFMTHLHAREQYKPEDHTPHHTRRGLHYLGSSHVEKGVITGLNAIYVSDWIKDDLLLVLQALFQRLNGVQFDRSKLNQLSLFRPKLFGIIGYVLIFSNLSHQFENQGT</sequence>
<dbReference type="AlphaFoldDB" id="A0A139ISS4"/>
<reference evidence="1 2" key="1">
    <citation type="submission" date="2015-07" db="EMBL/GenBank/DDBJ databases">
        <title>Comparative genomics of the Sigatoka disease complex on banana suggests a link between parallel evolutionary changes in Pseudocercospora fijiensis and Pseudocercospora eumusae and increased virulence on the banana host.</title>
        <authorList>
            <person name="Chang T.-C."/>
            <person name="Salvucci A."/>
            <person name="Crous P.W."/>
            <person name="Stergiopoulos I."/>
        </authorList>
    </citation>
    <scope>NUCLEOTIDE SEQUENCE [LARGE SCALE GENOMIC DNA]</scope>
    <source>
        <strain evidence="1 2">CBS 116634</strain>
    </source>
</reference>
<dbReference type="Proteomes" id="UP000073492">
    <property type="component" value="Unassembled WGS sequence"/>
</dbReference>
<organism evidence="1 2">
    <name type="scientific">Pseudocercospora musae</name>
    <dbReference type="NCBI Taxonomy" id="113226"/>
    <lineage>
        <taxon>Eukaryota</taxon>
        <taxon>Fungi</taxon>
        <taxon>Dikarya</taxon>
        <taxon>Ascomycota</taxon>
        <taxon>Pezizomycotina</taxon>
        <taxon>Dothideomycetes</taxon>
        <taxon>Dothideomycetidae</taxon>
        <taxon>Mycosphaerellales</taxon>
        <taxon>Mycosphaerellaceae</taxon>
        <taxon>Pseudocercospora</taxon>
    </lineage>
</organism>
<evidence type="ECO:0000313" key="2">
    <source>
        <dbReference type="Proteomes" id="UP000073492"/>
    </source>
</evidence>
<protein>
    <submittedName>
        <fullName evidence="1">Uncharacterized protein</fullName>
    </submittedName>
</protein>